<feature type="compositionally biased region" description="Basic and acidic residues" evidence="1">
    <location>
        <begin position="41"/>
        <end position="60"/>
    </location>
</feature>
<sequence>MIGKFFSERREKTKHDLVFTVVNCDRSMDDLPSCLTLRNIESKKDQEDRKNGTTSEERFARNALPREVISPVLWPRLSKNKKDFRPEIQIEGTSLNYQSAPLAADEKDVKEPCLISSLEEQSDGLRKDESSADGSAEKSEERSPRGTPESMNSSGEVQSQDIDLNILESRRSLNPSPWKEIWSVLHDKRLANCLLSTKSVEFARDISGTPSSTRTIPHIKTRREKPQRIPPLYNLRKNVPTTKEKAKVPSFDDAFTAFNTFCKGGQDTGVAFDICPEYVKLKDLKDHGVQSEGVRHGGRTCKTNECKGTKAEVFGLPNIACPPSDRYKSKFRVRLLPLVTKSDSLPNLTSKSTSVPSELIVTTPIHNARSSENISDDLARNAERRNDSVEENHTTNVCRQNRSMSLDSVFSLESFQAYHAGKSAGGKINVQGFKVLPEIKRTSPKKYQQTLKQSDKEVSNISRQSTRMSKTQRSQADLMPSLFNIHSKQIQEGKFLYSNDVKSVRDLFIYSEKHCEAKSFGKMEVWINEKSKKSRPVRGGFQQSGSFLGRLRAETSNDVTYEFVASPEFKPGSYFLLPENQPSFDYNASRIDRCVPSHSYIKPNNRLCKDNFMRKEFCEVVGKELCLNCNSGRLREKFNRKISSLYPCLEYDKDKRPYGYCPRAVRLTEPLPSRMEMLPKEGLSLTGR</sequence>
<proteinExistence type="predicted"/>
<keyword evidence="3" id="KW-1185">Reference proteome</keyword>
<feature type="region of interest" description="Disordered" evidence="1">
    <location>
        <begin position="41"/>
        <end position="62"/>
    </location>
</feature>
<dbReference type="EMBL" id="CALNXI010000071">
    <property type="protein sequence ID" value="CAH3017782.1"/>
    <property type="molecule type" value="Genomic_DNA"/>
</dbReference>
<protein>
    <submittedName>
        <fullName evidence="2">Uncharacterized protein</fullName>
    </submittedName>
</protein>
<reference evidence="2 3" key="1">
    <citation type="submission" date="2022-05" db="EMBL/GenBank/DDBJ databases">
        <authorList>
            <consortium name="Genoscope - CEA"/>
            <person name="William W."/>
        </authorList>
    </citation>
    <scope>NUCLEOTIDE SEQUENCE [LARGE SCALE GENOMIC DNA]</scope>
</reference>
<organism evidence="2 3">
    <name type="scientific">Porites evermanni</name>
    <dbReference type="NCBI Taxonomy" id="104178"/>
    <lineage>
        <taxon>Eukaryota</taxon>
        <taxon>Metazoa</taxon>
        <taxon>Cnidaria</taxon>
        <taxon>Anthozoa</taxon>
        <taxon>Hexacorallia</taxon>
        <taxon>Scleractinia</taxon>
        <taxon>Fungiina</taxon>
        <taxon>Poritidae</taxon>
        <taxon>Porites</taxon>
    </lineage>
</organism>
<feature type="region of interest" description="Disordered" evidence="1">
    <location>
        <begin position="117"/>
        <end position="160"/>
    </location>
</feature>
<feature type="compositionally biased region" description="Polar residues" evidence="1">
    <location>
        <begin position="459"/>
        <end position="475"/>
    </location>
</feature>
<dbReference type="Proteomes" id="UP001159427">
    <property type="component" value="Unassembled WGS sequence"/>
</dbReference>
<evidence type="ECO:0000313" key="3">
    <source>
        <dbReference type="Proteomes" id="UP001159427"/>
    </source>
</evidence>
<evidence type="ECO:0000256" key="1">
    <source>
        <dbReference type="SAM" id="MobiDB-lite"/>
    </source>
</evidence>
<name>A0ABN8LQF8_9CNID</name>
<evidence type="ECO:0000313" key="2">
    <source>
        <dbReference type="EMBL" id="CAH3017782.1"/>
    </source>
</evidence>
<feature type="compositionally biased region" description="Basic and acidic residues" evidence="1">
    <location>
        <begin position="123"/>
        <end position="144"/>
    </location>
</feature>
<comment type="caution">
    <text evidence="2">The sequence shown here is derived from an EMBL/GenBank/DDBJ whole genome shotgun (WGS) entry which is preliminary data.</text>
</comment>
<accession>A0ABN8LQF8</accession>
<feature type="non-terminal residue" evidence="2">
    <location>
        <position position="688"/>
    </location>
</feature>
<gene>
    <name evidence="2" type="ORF">PEVE_00039826</name>
</gene>
<feature type="compositionally biased region" description="Polar residues" evidence="1">
    <location>
        <begin position="149"/>
        <end position="160"/>
    </location>
</feature>
<feature type="region of interest" description="Disordered" evidence="1">
    <location>
        <begin position="453"/>
        <end position="475"/>
    </location>
</feature>